<accession>A0A6V7QDC9</accession>
<feature type="transmembrane region" description="Helical" evidence="1">
    <location>
        <begin position="85"/>
        <end position="102"/>
    </location>
</feature>
<evidence type="ECO:0000256" key="2">
    <source>
        <dbReference type="SAM" id="SignalP"/>
    </source>
</evidence>
<dbReference type="EMBL" id="LR862135">
    <property type="protein sequence ID" value="CAD1841143.1"/>
    <property type="molecule type" value="Genomic_DNA"/>
</dbReference>
<sequence>MAPPLLPHLFSLLLLANLLVIVAVARPLSTVESASAGKPTMAHAPSSSLNPIELHMTTFAGAPEISLPHHRQHRAFDKSVAGGEVILGGLATAILAAVFCYIRSSNGLGNANKPLADFFLLRGVGELSTSAPSSFIRRHQENSSRRMH</sequence>
<dbReference type="AlphaFoldDB" id="A0A6V7QDC9"/>
<dbReference type="PANTHER" id="PTHR34558">
    <property type="entry name" value="EXPRESSED PROTEIN"/>
    <property type="match status" value="1"/>
</dbReference>
<keyword evidence="1" id="KW-0472">Membrane</keyword>
<proteinExistence type="predicted"/>
<feature type="signal peptide" evidence="2">
    <location>
        <begin position="1"/>
        <end position="25"/>
    </location>
</feature>
<feature type="chain" id="PRO_5028172642" evidence="2">
    <location>
        <begin position="26"/>
        <end position="148"/>
    </location>
</feature>
<keyword evidence="2" id="KW-0732">Signal</keyword>
<keyword evidence="1" id="KW-1133">Transmembrane helix</keyword>
<evidence type="ECO:0000313" key="3">
    <source>
        <dbReference type="EMBL" id="CAD1841143.1"/>
    </source>
</evidence>
<gene>
    <name evidence="3" type="ORF">CB5_LOCUS24354</name>
</gene>
<organism evidence="3">
    <name type="scientific">Ananas comosus var. bracteatus</name>
    <name type="common">red pineapple</name>
    <dbReference type="NCBI Taxonomy" id="296719"/>
    <lineage>
        <taxon>Eukaryota</taxon>
        <taxon>Viridiplantae</taxon>
        <taxon>Streptophyta</taxon>
        <taxon>Embryophyta</taxon>
        <taxon>Tracheophyta</taxon>
        <taxon>Spermatophyta</taxon>
        <taxon>Magnoliopsida</taxon>
        <taxon>Liliopsida</taxon>
        <taxon>Poales</taxon>
        <taxon>Bromeliaceae</taxon>
        <taxon>Bromelioideae</taxon>
        <taxon>Ananas</taxon>
    </lineage>
</organism>
<dbReference type="PANTHER" id="PTHR34558:SF9">
    <property type="entry name" value="F3L24.15 PROTEIN"/>
    <property type="match status" value="1"/>
</dbReference>
<protein>
    <submittedName>
        <fullName evidence="3">Uncharacterized protein</fullName>
    </submittedName>
</protein>
<keyword evidence="1" id="KW-0812">Transmembrane</keyword>
<evidence type="ECO:0000256" key="1">
    <source>
        <dbReference type="SAM" id="Phobius"/>
    </source>
</evidence>
<name>A0A6V7QDC9_ANACO</name>
<reference evidence="3" key="1">
    <citation type="submission" date="2020-07" db="EMBL/GenBank/DDBJ databases">
        <authorList>
            <person name="Lin J."/>
        </authorList>
    </citation>
    <scope>NUCLEOTIDE SEQUENCE</scope>
</reference>